<dbReference type="InterPro" id="IPR043137">
    <property type="entry name" value="GGT_ssub_C"/>
</dbReference>
<evidence type="ECO:0000313" key="3">
    <source>
        <dbReference type="Proteomes" id="UP000462055"/>
    </source>
</evidence>
<dbReference type="Gene3D" id="3.60.20.40">
    <property type="match status" value="1"/>
</dbReference>
<feature type="region of interest" description="Disordered" evidence="1">
    <location>
        <begin position="247"/>
        <end position="330"/>
    </location>
</feature>
<keyword evidence="3" id="KW-1185">Reference proteome</keyword>
<organism evidence="2 3">
    <name type="scientific">Actinomadura physcomitrii</name>
    <dbReference type="NCBI Taxonomy" id="2650748"/>
    <lineage>
        <taxon>Bacteria</taxon>
        <taxon>Bacillati</taxon>
        <taxon>Actinomycetota</taxon>
        <taxon>Actinomycetes</taxon>
        <taxon>Streptosporangiales</taxon>
        <taxon>Thermomonosporaceae</taxon>
        <taxon>Actinomadura</taxon>
    </lineage>
</organism>
<evidence type="ECO:0000313" key="2">
    <source>
        <dbReference type="EMBL" id="MWA04226.1"/>
    </source>
</evidence>
<comment type="caution">
    <text evidence="2">The sequence shown here is derived from an EMBL/GenBank/DDBJ whole genome shotgun (WGS) entry which is preliminary data.</text>
</comment>
<dbReference type="InterPro" id="IPR052896">
    <property type="entry name" value="GGT-like_enzyme"/>
</dbReference>
<proteinExistence type="predicted"/>
<accession>A0A6I4MPM3</accession>
<feature type="region of interest" description="Disordered" evidence="1">
    <location>
        <begin position="41"/>
        <end position="92"/>
    </location>
</feature>
<dbReference type="PANTHER" id="PTHR43881:SF1">
    <property type="entry name" value="GAMMA-GLUTAMYLTRANSPEPTIDASE (AFU_ORTHOLOGUE AFUA_4G13580)"/>
    <property type="match status" value="1"/>
</dbReference>
<dbReference type="SUPFAM" id="SSF56235">
    <property type="entry name" value="N-terminal nucleophile aminohydrolases (Ntn hydrolases)"/>
    <property type="match status" value="1"/>
</dbReference>
<feature type="compositionally biased region" description="Basic residues" evidence="1">
    <location>
        <begin position="297"/>
        <end position="318"/>
    </location>
</feature>
<evidence type="ECO:0008006" key="4">
    <source>
        <dbReference type="Google" id="ProtNLM"/>
    </source>
</evidence>
<reference evidence="2" key="1">
    <citation type="submission" date="2019-12" db="EMBL/GenBank/DDBJ databases">
        <title>Actinomadura physcomitrii sp. nov., a novel actinomycete isolated from moss [Physcomitrium sphaericum (Ludw) Fuernr].</title>
        <authorList>
            <person name="Zhuang X."/>
        </authorList>
    </citation>
    <scope>NUCLEOTIDE SEQUENCE [LARGE SCALE GENOMIC DNA]</scope>
    <source>
        <strain evidence="2">LD22</strain>
    </source>
</reference>
<name>A0A6I4MPM3_9ACTN</name>
<dbReference type="EMBL" id="WBMS02000025">
    <property type="protein sequence ID" value="MWA04226.1"/>
    <property type="molecule type" value="Genomic_DNA"/>
</dbReference>
<protein>
    <recommendedName>
        <fullName evidence="4">Gamma-glutamyltranspeptidase</fullName>
    </recommendedName>
</protein>
<gene>
    <name evidence="2" type="ORF">F8568_028380</name>
</gene>
<dbReference type="PANTHER" id="PTHR43881">
    <property type="entry name" value="GAMMA-GLUTAMYLTRANSPEPTIDASE (AFU_ORTHOLOGUE AFUA_4G13580)"/>
    <property type="match status" value="1"/>
</dbReference>
<dbReference type="AlphaFoldDB" id="A0A6I4MPM3"/>
<dbReference type="InterPro" id="IPR029055">
    <property type="entry name" value="Ntn_hydrolases_N"/>
</dbReference>
<sequence length="330" mass="34098">MNLRASTRQASSHLVEAFPPVRWGAGRRPAAVAAPVTGALHNRVGGRGHGGAVDRRAPAAVASRPPSLRPRRPVKPADNARHPSLSARRSGNYRRSVNAPVDVAALLRPDRIAALRAAIDPARHWRRRGTVASGDAACVCAVDDRGTSVALQQSNGTGLGSLLVEPATGIGLHNPGAGFALAPGSAGEYGPRRRPPHTLVPVVATRPDGALRAVLGCAGGIQPQVDLQILVRLLRGAAARDALAGAPLAARRRARTVRGAAGQHPDPARPAGRRPGRVGAPPARLRAPGADGGAGRGVRRGAAHRGGPGRRAARRRPLSLRPSPRPLNRG</sequence>
<dbReference type="Proteomes" id="UP000462055">
    <property type="component" value="Unassembled WGS sequence"/>
</dbReference>
<dbReference type="Pfam" id="PF01019">
    <property type="entry name" value="G_glu_transpept"/>
    <property type="match status" value="1"/>
</dbReference>
<feature type="compositionally biased region" description="Low complexity" evidence="1">
    <location>
        <begin position="277"/>
        <end position="289"/>
    </location>
</feature>
<evidence type="ECO:0000256" key="1">
    <source>
        <dbReference type="SAM" id="MobiDB-lite"/>
    </source>
</evidence>